<reference evidence="1" key="2">
    <citation type="submission" date="2013-10" db="EMBL/GenBank/DDBJ databases">
        <authorList>
            <person name="Aslett M."/>
        </authorList>
    </citation>
    <scope>NUCLEOTIDE SEQUENCE [LARGE SCALE GENOMIC DNA]</scope>
    <source>
        <strain evidence="1">Houghton</strain>
    </source>
</reference>
<protein>
    <submittedName>
        <fullName evidence="1">Nucleoside diphosphate kinase, putative</fullName>
    </submittedName>
</protein>
<keyword evidence="2" id="KW-1185">Reference proteome</keyword>
<dbReference type="Proteomes" id="UP000030754">
    <property type="component" value="Unassembled WGS sequence"/>
</dbReference>
<dbReference type="GeneID" id="25476889"/>
<evidence type="ECO:0000313" key="1">
    <source>
        <dbReference type="EMBL" id="CDJ69343.1"/>
    </source>
</evidence>
<sequence length="216" mass="23486">MAARPGDGAVLLLFPEILRQKKEEASGAFPETPEGWIRSQFIEELTRGLSAIILLQHPLGKTRKRLSESLAAATSLATTSITDAAAAAAKADADDDAQEEDETGLAEAFRKAFCIGPTGPQQFYLSTCRWTFERDVLFFYPSVKPSEVERSVLLVKPNVTAAVAAAEARGESCPEKALEVLLLEEGLTILASVNFQPRKRDIQKLFPGHTEKVLTA</sequence>
<dbReference type="VEuPathDB" id="ToxoDB:ENH_00067550"/>
<keyword evidence="1" id="KW-0418">Kinase</keyword>
<evidence type="ECO:0000313" key="2">
    <source>
        <dbReference type="Proteomes" id="UP000030754"/>
    </source>
</evidence>
<dbReference type="RefSeq" id="XP_013437810.1">
    <property type="nucleotide sequence ID" value="XM_013582356.1"/>
</dbReference>
<dbReference type="GO" id="GO:0016301">
    <property type="term" value="F:kinase activity"/>
    <property type="evidence" value="ECO:0007669"/>
    <property type="project" value="UniProtKB-KW"/>
</dbReference>
<keyword evidence="1" id="KW-0808">Transferase</keyword>
<name>U6N214_9EIME</name>
<gene>
    <name evidence="1" type="ORF">ENH_00067550</name>
</gene>
<dbReference type="EMBL" id="HG725702">
    <property type="protein sequence ID" value="CDJ69343.1"/>
    <property type="molecule type" value="Genomic_DNA"/>
</dbReference>
<proteinExistence type="predicted"/>
<dbReference type="OrthoDB" id="270127at2759"/>
<reference evidence="1" key="1">
    <citation type="submission" date="2013-10" db="EMBL/GenBank/DDBJ databases">
        <title>Genomic analysis of the causative agents of coccidiosis in chickens.</title>
        <authorList>
            <person name="Reid A.J."/>
            <person name="Blake D."/>
            <person name="Billington K."/>
            <person name="Browne H."/>
            <person name="Dunn M."/>
            <person name="Hung S."/>
            <person name="Kawahara F."/>
            <person name="Miranda-Saavedra D."/>
            <person name="Mourier T."/>
            <person name="Nagra H."/>
            <person name="Otto T.D."/>
            <person name="Rawlings N."/>
            <person name="Sanchez A."/>
            <person name="Sanders M."/>
            <person name="Subramaniam C."/>
            <person name="Tay Y."/>
            <person name="Dear P."/>
            <person name="Doerig C."/>
            <person name="Gruber A."/>
            <person name="Parkinson J."/>
            <person name="Shirley M."/>
            <person name="Wan K.L."/>
            <person name="Berriman M."/>
            <person name="Tomley F."/>
            <person name="Pain A."/>
        </authorList>
    </citation>
    <scope>NUCLEOTIDE SEQUENCE [LARGE SCALE GENOMIC DNA]</scope>
    <source>
        <strain evidence="1">Houghton</strain>
    </source>
</reference>
<organism evidence="1 2">
    <name type="scientific">Eimeria necatrix</name>
    <dbReference type="NCBI Taxonomy" id="51315"/>
    <lineage>
        <taxon>Eukaryota</taxon>
        <taxon>Sar</taxon>
        <taxon>Alveolata</taxon>
        <taxon>Apicomplexa</taxon>
        <taxon>Conoidasida</taxon>
        <taxon>Coccidia</taxon>
        <taxon>Eucoccidiorida</taxon>
        <taxon>Eimeriorina</taxon>
        <taxon>Eimeriidae</taxon>
        <taxon>Eimeria</taxon>
    </lineage>
</organism>
<dbReference type="AlphaFoldDB" id="U6N214"/>
<accession>U6N214</accession>